<dbReference type="Proteomes" id="UP000324383">
    <property type="component" value="Unassembled WGS sequence"/>
</dbReference>
<gene>
    <name evidence="1" type="ORF">FNJ60_04905</name>
</gene>
<accession>A0A5D3EUF8</accession>
<protein>
    <submittedName>
        <fullName evidence="1">Uncharacterized protein</fullName>
    </submittedName>
</protein>
<dbReference type="AlphaFoldDB" id="A0A5D3EUF8"/>
<evidence type="ECO:0000313" key="2">
    <source>
        <dbReference type="Proteomes" id="UP000324383"/>
    </source>
</evidence>
<dbReference type="RefSeq" id="WP_148727241.1">
    <property type="nucleotide sequence ID" value="NZ_CP197398.1"/>
</dbReference>
<organism evidence="1 2">
    <name type="scientific">Bacteroides pyogenes</name>
    <dbReference type="NCBI Taxonomy" id="310300"/>
    <lineage>
        <taxon>Bacteria</taxon>
        <taxon>Pseudomonadati</taxon>
        <taxon>Bacteroidota</taxon>
        <taxon>Bacteroidia</taxon>
        <taxon>Bacteroidales</taxon>
        <taxon>Bacteroidaceae</taxon>
        <taxon>Bacteroides</taxon>
    </lineage>
</organism>
<reference evidence="1 2" key="1">
    <citation type="submission" date="2019-07" db="EMBL/GenBank/DDBJ databases">
        <title>Draft Genome Sequences of Bacteroides pyogenes Strains Isolated from the Uterus Holstein Dairy Cows with Metritis.</title>
        <authorList>
            <person name="Cunha F."/>
            <person name="Galvao K.N."/>
            <person name="Jeon S.J."/>
            <person name="Jeong K.C."/>
        </authorList>
    </citation>
    <scope>NUCLEOTIDE SEQUENCE [LARGE SCALE GENOMIC DNA]</scope>
    <source>
        <strain evidence="1 2">KG-31</strain>
    </source>
</reference>
<keyword evidence="2" id="KW-1185">Reference proteome</keyword>
<sequence length="169" mass="18927">MKLSKELARQAKAKGICAPWHNELLTLQDKEAMVEMYLKGIDFCLANDYPKNDFIRTHFKGVMEAKGVFLDDNIKVENKPKCVCLGTTQGRIDVNGFEVCEVFAKHNAELNVVAKDNAFVMIDIFDDAVVSIHASDRAKVCVNHYGGSITKNAMGDAIVKIRKKNKKTY</sequence>
<name>A0A5D3EUF8_9BACE</name>
<evidence type="ECO:0000313" key="1">
    <source>
        <dbReference type="EMBL" id="TYK34332.1"/>
    </source>
</evidence>
<dbReference type="EMBL" id="VKLW01000008">
    <property type="protein sequence ID" value="TYK34332.1"/>
    <property type="molecule type" value="Genomic_DNA"/>
</dbReference>
<comment type="caution">
    <text evidence="1">The sequence shown here is derived from an EMBL/GenBank/DDBJ whole genome shotgun (WGS) entry which is preliminary data.</text>
</comment>
<proteinExistence type="predicted"/>